<dbReference type="AlphaFoldDB" id="A0A640VIL2"/>
<proteinExistence type="predicted"/>
<gene>
    <name evidence="1" type="ORF">So717_01310</name>
</gene>
<name>A0A640VIL2_9RHOB</name>
<comment type="caution">
    <text evidence="1">The sequence shown here is derived from an EMBL/GenBank/DDBJ whole genome shotgun (WGS) entry which is preliminary data.</text>
</comment>
<keyword evidence="2" id="KW-1185">Reference proteome</keyword>
<evidence type="ECO:0000313" key="1">
    <source>
        <dbReference type="EMBL" id="GFE48378.1"/>
    </source>
</evidence>
<reference evidence="1 2" key="1">
    <citation type="submission" date="2019-12" db="EMBL/GenBank/DDBJ databases">
        <title>Roseobacter cerasinus sp. nov., isolated from seawater around aquaculture.</title>
        <authorList>
            <person name="Muramatsu S."/>
            <person name="Takabe Y."/>
            <person name="Mori K."/>
            <person name="Takaichi S."/>
            <person name="Hanada S."/>
        </authorList>
    </citation>
    <scope>NUCLEOTIDE SEQUENCE [LARGE SCALE GENOMIC DNA]</scope>
    <source>
        <strain evidence="1 2">AI77</strain>
    </source>
</reference>
<organism evidence="1 2">
    <name type="scientific">Roseobacter cerasinus</name>
    <dbReference type="NCBI Taxonomy" id="2602289"/>
    <lineage>
        <taxon>Bacteria</taxon>
        <taxon>Pseudomonadati</taxon>
        <taxon>Pseudomonadota</taxon>
        <taxon>Alphaproteobacteria</taxon>
        <taxon>Rhodobacterales</taxon>
        <taxon>Roseobacteraceae</taxon>
        <taxon>Roseobacter</taxon>
    </lineage>
</organism>
<accession>A0A640VIL2</accession>
<dbReference type="Proteomes" id="UP000436522">
    <property type="component" value="Unassembled WGS sequence"/>
</dbReference>
<evidence type="ECO:0000313" key="2">
    <source>
        <dbReference type="Proteomes" id="UP000436522"/>
    </source>
</evidence>
<protein>
    <submittedName>
        <fullName evidence="1">Uncharacterized protein</fullName>
    </submittedName>
</protein>
<sequence>MNFSIFLHEVPDFDAIGDYDDLLLGPTVLEAQYTAVLFGGDIANPTPSLTINQSGFDRPIPEPDFVMGNGSAVSWDLGIVADTFDLGAAGVDVDDLLGVSFNWTVKVESEFGGFSGPVRASFFDPLSGAGGLQFSSEAEEVLLTAPDTDLAPVPLPAGGILLISALAGLVTRARSRQSHA</sequence>
<dbReference type="EMBL" id="BLIV01000001">
    <property type="protein sequence ID" value="GFE48378.1"/>
    <property type="molecule type" value="Genomic_DNA"/>
</dbReference>